<name>A0A1W6B2I2_9GAMM</name>
<reference evidence="1 2" key="1">
    <citation type="submission" date="2017-02" db="EMBL/GenBank/DDBJ databases">
        <title>Complete genome sequence of the drought resistance-promoting endophyte Pantoea alhagi LTYR-11Z.</title>
        <authorList>
            <person name="Zhang L."/>
        </authorList>
    </citation>
    <scope>NUCLEOTIDE SEQUENCE [LARGE SCALE GENOMIC DNA]</scope>
    <source>
        <strain evidence="1 2">LTYR-11Z</strain>
    </source>
</reference>
<keyword evidence="1" id="KW-0449">Lipoprotein</keyword>
<dbReference type="Pfam" id="PF12790">
    <property type="entry name" value="T6SS-SciN"/>
    <property type="match status" value="1"/>
</dbReference>
<organism evidence="1 2">
    <name type="scientific">Pantoea alhagi</name>
    <dbReference type="NCBI Taxonomy" id="1891675"/>
    <lineage>
        <taxon>Bacteria</taxon>
        <taxon>Pseudomonadati</taxon>
        <taxon>Pseudomonadota</taxon>
        <taxon>Gammaproteobacteria</taxon>
        <taxon>Enterobacterales</taxon>
        <taxon>Erwiniaceae</taxon>
        <taxon>Pantoea</taxon>
    </lineage>
</organism>
<dbReference type="AlphaFoldDB" id="A0A1W6B2I2"/>
<dbReference type="NCBIfam" id="TIGR03352">
    <property type="entry name" value="VI_chp_3"/>
    <property type="match status" value="1"/>
</dbReference>
<protein>
    <submittedName>
        <fullName evidence="1">Type VI secretion system-associated lipoprotein</fullName>
    </submittedName>
</protein>
<dbReference type="Gene3D" id="2.60.40.4150">
    <property type="entry name" value="Type VI secretion system, lipoprotein SciN"/>
    <property type="match status" value="1"/>
</dbReference>
<dbReference type="EMBL" id="CP019706">
    <property type="protein sequence ID" value="ARJ41284.1"/>
    <property type="molecule type" value="Genomic_DNA"/>
</dbReference>
<gene>
    <name evidence="1" type="ORF">B1H58_04155</name>
</gene>
<proteinExistence type="predicted"/>
<dbReference type="PANTHER" id="PTHR37625:SF4">
    <property type="entry name" value="OUTER MEMBRANE LIPOPROTEIN"/>
    <property type="match status" value="1"/>
</dbReference>
<dbReference type="Proteomes" id="UP000192900">
    <property type="component" value="Chromosome"/>
</dbReference>
<dbReference type="RefSeq" id="WP_085068122.1">
    <property type="nucleotide sequence ID" value="NZ_CP019706.1"/>
</dbReference>
<dbReference type="InterPro" id="IPR038706">
    <property type="entry name" value="Type_VI_SciN-like_sf"/>
</dbReference>
<dbReference type="PROSITE" id="PS51257">
    <property type="entry name" value="PROKAR_LIPOPROTEIN"/>
    <property type="match status" value="1"/>
</dbReference>
<evidence type="ECO:0000313" key="1">
    <source>
        <dbReference type="EMBL" id="ARJ41284.1"/>
    </source>
</evidence>
<dbReference type="KEGG" id="palh:B1H58_04155"/>
<dbReference type="OrthoDB" id="5471061at2"/>
<dbReference type="PANTHER" id="PTHR37625">
    <property type="entry name" value="OUTER MEMBRANE LIPOPROTEIN-RELATED"/>
    <property type="match status" value="1"/>
</dbReference>
<dbReference type="STRING" id="1891675.B1H58_04155"/>
<accession>A0A1W6B2I2</accession>
<sequence length="174" mass="19184">MKPRSFLRLSIQALFLAALTLLTGCMSSTHNDPSRYSLLFQAHPPVNNSAPLKFRVLLLKSDADFMSADFYSLQNSAQTVLGSNLLTGEQFFLLAGQLNKTLSGQRTTDARYIGVMAEYQSLNGKKWRLSLPLPNADESEPTNGWYRESDALQARIVADDSGVHLASKAESTPE</sequence>
<keyword evidence="2" id="KW-1185">Reference proteome</keyword>
<evidence type="ECO:0000313" key="2">
    <source>
        <dbReference type="Proteomes" id="UP000192900"/>
    </source>
</evidence>
<dbReference type="InterPro" id="IPR017734">
    <property type="entry name" value="T6SS_SciN"/>
</dbReference>